<keyword evidence="2" id="KW-1185">Reference proteome</keyword>
<gene>
    <name evidence="1" type="ORF">R5W23_006141</name>
</gene>
<evidence type="ECO:0000313" key="2">
    <source>
        <dbReference type="Proteomes" id="UP001272242"/>
    </source>
</evidence>
<evidence type="ECO:0000313" key="1">
    <source>
        <dbReference type="EMBL" id="MDY3558965.1"/>
    </source>
</evidence>
<sequence>MALTDAQPDAHAAGIGVVLGAVSAQLEDTARHIEASVAQVCASFANIARRSKDCAARAARAAG</sequence>
<dbReference type="EMBL" id="JAXBLV010000068">
    <property type="protein sequence ID" value="MDY3558965.1"/>
    <property type="molecule type" value="Genomic_DNA"/>
</dbReference>
<dbReference type="RefSeq" id="WP_320685814.1">
    <property type="nucleotide sequence ID" value="NZ_JAXBLV010000068.1"/>
</dbReference>
<feature type="non-terminal residue" evidence="1">
    <location>
        <position position="63"/>
    </location>
</feature>
<comment type="caution">
    <text evidence="1">The sequence shown here is derived from an EMBL/GenBank/DDBJ whole genome shotgun (WGS) entry which is preliminary data.</text>
</comment>
<name>A0ABU5EUW8_9BACT</name>
<reference evidence="2" key="1">
    <citation type="journal article" date="2023" name="Mar. Drugs">
        <title>Gemmata algarum, a Novel Planctomycete Isolated from an Algal Mat, Displays Antimicrobial Activity.</title>
        <authorList>
            <person name="Kumar G."/>
            <person name="Kallscheuer N."/>
            <person name="Kashif M."/>
            <person name="Ahamad S."/>
            <person name="Jagadeeshwari U."/>
            <person name="Pannikurungottu S."/>
            <person name="Haufschild T."/>
            <person name="Kabuu M."/>
            <person name="Sasikala C."/>
            <person name="Jogler C."/>
            <person name="Ramana C."/>
        </authorList>
    </citation>
    <scope>NUCLEOTIDE SEQUENCE [LARGE SCALE GENOMIC DNA]</scope>
    <source>
        <strain evidence="2">JC673</strain>
    </source>
</reference>
<accession>A0ABU5EUW8</accession>
<protein>
    <recommendedName>
        <fullName evidence="3">Methyl-accepting chemotaxis protein</fullName>
    </recommendedName>
</protein>
<organism evidence="1 2">
    <name type="scientific">Gemmata algarum</name>
    <dbReference type="NCBI Taxonomy" id="2975278"/>
    <lineage>
        <taxon>Bacteria</taxon>
        <taxon>Pseudomonadati</taxon>
        <taxon>Planctomycetota</taxon>
        <taxon>Planctomycetia</taxon>
        <taxon>Gemmatales</taxon>
        <taxon>Gemmataceae</taxon>
        <taxon>Gemmata</taxon>
    </lineage>
</organism>
<proteinExistence type="predicted"/>
<evidence type="ECO:0008006" key="3">
    <source>
        <dbReference type="Google" id="ProtNLM"/>
    </source>
</evidence>
<dbReference type="Proteomes" id="UP001272242">
    <property type="component" value="Unassembled WGS sequence"/>
</dbReference>